<evidence type="ECO:0000313" key="2">
    <source>
        <dbReference type="Proteomes" id="UP000031670"/>
    </source>
</evidence>
<organism evidence="1 2">
    <name type="scientific">Vibrio ishigakensis</name>
    <dbReference type="NCBI Taxonomy" id="1481914"/>
    <lineage>
        <taxon>Bacteria</taxon>
        <taxon>Pseudomonadati</taxon>
        <taxon>Pseudomonadota</taxon>
        <taxon>Gammaproteobacteria</taxon>
        <taxon>Vibrionales</taxon>
        <taxon>Vibrionaceae</taxon>
        <taxon>Vibrio</taxon>
    </lineage>
</organism>
<dbReference type="Proteomes" id="UP000031670">
    <property type="component" value="Unassembled WGS sequence"/>
</dbReference>
<proteinExistence type="predicted"/>
<accession>A0A0B8PFL0</accession>
<sequence>MNRALVIKSIWFQSLWFVAVIGREQTLVLLTAAILFTLAYSVRKQEIRMGWLAGFVIAGIGLDYFNSVLGFFLFPTAFVPNWLIALWVIFIWYAYQMKPVLTLYPIWAVTVVGALGAAGSYFAGLKLGAVEWPLSNSLTFAVVTVEWIILFSVIVTSLGGEKRALS</sequence>
<dbReference type="InterPro" id="IPR021306">
    <property type="entry name" value="DUF2878"/>
</dbReference>
<protein>
    <recommendedName>
        <fullName evidence="3">DUF2878 domain-containing protein</fullName>
    </recommendedName>
</protein>
<reference evidence="1 2" key="2">
    <citation type="submission" date="2015-01" db="EMBL/GenBank/DDBJ databases">
        <authorList>
            <consortium name="NBRP consortium"/>
            <person name="Sawabe T."/>
            <person name="Meirelles P."/>
            <person name="Feng G."/>
            <person name="Sayaka M."/>
            <person name="Hattori M."/>
            <person name="Ohkuma M."/>
        </authorList>
    </citation>
    <scope>NUCLEOTIDE SEQUENCE [LARGE SCALE GENOMIC DNA]</scope>
    <source>
        <strain evidence="1 2">JCM19232</strain>
    </source>
</reference>
<gene>
    <name evidence="1" type="ORF">JCM19232_5935</name>
</gene>
<comment type="caution">
    <text evidence="1">The sequence shown here is derived from an EMBL/GenBank/DDBJ whole genome shotgun (WGS) entry which is preliminary data.</text>
</comment>
<evidence type="ECO:0000313" key="1">
    <source>
        <dbReference type="EMBL" id="GAM61634.1"/>
    </source>
</evidence>
<reference evidence="1 2" key="1">
    <citation type="submission" date="2015-01" db="EMBL/GenBank/DDBJ databases">
        <title>Vibrio sp. C5 JCM 19232 whole genome shotgun sequence.</title>
        <authorList>
            <person name="Sawabe T."/>
            <person name="Meirelles P."/>
            <person name="Feng G."/>
            <person name="Sayaka M."/>
            <person name="Hattori M."/>
            <person name="Ohkuma M."/>
        </authorList>
    </citation>
    <scope>NUCLEOTIDE SEQUENCE [LARGE SCALE GENOMIC DNA]</scope>
    <source>
        <strain evidence="1 2">JCM19232</strain>
    </source>
</reference>
<name>A0A0B8PFL0_9VIBR</name>
<dbReference type="Pfam" id="PF11086">
    <property type="entry name" value="DUF2878"/>
    <property type="match status" value="1"/>
</dbReference>
<dbReference type="AlphaFoldDB" id="A0A0B8PFL0"/>
<evidence type="ECO:0008006" key="3">
    <source>
        <dbReference type="Google" id="ProtNLM"/>
    </source>
</evidence>
<dbReference type="EMBL" id="BBSA01000003">
    <property type="protein sequence ID" value="GAM61634.1"/>
    <property type="molecule type" value="Genomic_DNA"/>
</dbReference>